<proteinExistence type="predicted"/>
<dbReference type="RefSeq" id="WP_015529624.1">
    <property type="nucleotide sequence ID" value="NC_021015.1"/>
</dbReference>
<reference evidence="2 3" key="1">
    <citation type="submission" date="2010-03" db="EMBL/GenBank/DDBJ databases">
        <title>The genome sequence of Ruminococcus torques L2-14.</title>
        <authorList>
            <consortium name="metaHIT consortium -- http://www.metahit.eu/"/>
            <person name="Pajon A."/>
            <person name="Turner K."/>
            <person name="Parkhill J."/>
            <person name="Duncan S."/>
            <person name="Flint H."/>
        </authorList>
    </citation>
    <scope>NUCLEOTIDE SEQUENCE [LARGE SCALE GENOMIC DNA]</scope>
    <source>
        <strain evidence="2 3">L2-14</strain>
    </source>
</reference>
<gene>
    <name evidence="2" type="ORF">RTO_25780</name>
</gene>
<feature type="transmembrane region" description="Helical" evidence="1">
    <location>
        <begin position="171"/>
        <end position="191"/>
    </location>
</feature>
<dbReference type="HOGENOM" id="CLU_045673_0_0_9"/>
<dbReference type="STRING" id="33039.ERS852502_01344"/>
<evidence type="ECO:0000313" key="3">
    <source>
        <dbReference type="Proteomes" id="UP000008956"/>
    </source>
</evidence>
<dbReference type="EMBL" id="FP929055">
    <property type="protein sequence ID" value="CBL27046.1"/>
    <property type="molecule type" value="Genomic_DNA"/>
</dbReference>
<evidence type="ECO:0000313" key="2">
    <source>
        <dbReference type="EMBL" id="CBL27046.1"/>
    </source>
</evidence>
<reference evidence="2 3" key="2">
    <citation type="submission" date="2010-03" db="EMBL/GenBank/DDBJ databases">
        <authorList>
            <person name="Pajon A."/>
        </authorList>
    </citation>
    <scope>NUCLEOTIDE SEQUENCE [LARGE SCALE GENOMIC DNA]</scope>
    <source>
        <strain evidence="2 3">L2-14</strain>
    </source>
</reference>
<dbReference type="Pfam" id="PF06161">
    <property type="entry name" value="DUF975"/>
    <property type="match status" value="1"/>
</dbReference>
<keyword evidence="1" id="KW-0812">Transmembrane</keyword>
<dbReference type="PANTHER" id="PTHR40076:SF1">
    <property type="entry name" value="MEMBRANE PROTEIN"/>
    <property type="match status" value="1"/>
</dbReference>
<organism evidence="2 3">
    <name type="scientific">[Ruminococcus] torques L2-14</name>
    <dbReference type="NCBI Taxonomy" id="657313"/>
    <lineage>
        <taxon>Bacteria</taxon>
        <taxon>Bacillati</taxon>
        <taxon>Bacillota</taxon>
        <taxon>Clostridia</taxon>
        <taxon>Lachnospirales</taxon>
        <taxon>Lachnospiraceae</taxon>
        <taxon>Mediterraneibacter</taxon>
    </lineage>
</organism>
<name>D4LZ36_9FIRM</name>
<evidence type="ECO:0000256" key="1">
    <source>
        <dbReference type="SAM" id="Phobius"/>
    </source>
</evidence>
<keyword evidence="1" id="KW-0472">Membrane</keyword>
<sequence length="274" mass="32056">MACRYRKIKKNIPLEIFLEDEICYNDYVAISSINRMTSGGIFMLWTRSELKGRAKFLLKQNYWYSVLAALMYTFFLGNGFTYSYNILKNKNSEVETSIQGFHPILMFGIAATVAVVVVISFIVYLAIAYFLWNPMTVGCCKFFKNGRDGRQDVKDIFRMVRDCNKTVRMTMLLKTIYLTLWSLLFIVPGVIKGYEYAMVPYLLLDHPEMSRQEIFAESKRMMMGNKWDAFVLDLSFIGWHLLGACTFGILTILYVNPYQYYTEAELYHVLRDRM</sequence>
<feature type="transmembrane region" description="Helical" evidence="1">
    <location>
        <begin position="62"/>
        <end position="84"/>
    </location>
</feature>
<dbReference type="PATRIC" id="fig|657313.3.peg.2458"/>
<dbReference type="Proteomes" id="UP000008956">
    <property type="component" value="Chromosome"/>
</dbReference>
<feature type="transmembrane region" description="Helical" evidence="1">
    <location>
        <begin position="104"/>
        <end position="132"/>
    </location>
</feature>
<dbReference type="InterPro" id="IPR010380">
    <property type="entry name" value="DUF975"/>
</dbReference>
<accession>D4LZ36</accession>
<keyword evidence="1" id="KW-1133">Transmembrane helix</keyword>
<protein>
    <submittedName>
        <fullName evidence="2">Predicted integral membrane protein</fullName>
    </submittedName>
</protein>
<feature type="transmembrane region" description="Helical" evidence="1">
    <location>
        <begin position="229"/>
        <end position="255"/>
    </location>
</feature>
<dbReference type="PANTHER" id="PTHR40076">
    <property type="entry name" value="MEMBRANE PROTEIN-RELATED"/>
    <property type="match status" value="1"/>
</dbReference>
<dbReference type="KEGG" id="rto:RTO_25780"/>
<dbReference type="AlphaFoldDB" id="D4LZ36"/>